<evidence type="ECO:0008006" key="5">
    <source>
        <dbReference type="Google" id="ProtNLM"/>
    </source>
</evidence>
<keyword evidence="1" id="KW-0175">Coiled coil</keyword>
<proteinExistence type="predicted"/>
<feature type="coiled-coil region" evidence="1">
    <location>
        <begin position="1359"/>
        <end position="1386"/>
    </location>
</feature>
<gene>
    <name evidence="3" type="ORF">IPOD504_LOCUS12610</name>
</gene>
<feature type="coiled-coil region" evidence="1">
    <location>
        <begin position="792"/>
        <end position="847"/>
    </location>
</feature>
<feature type="coiled-coil region" evidence="1">
    <location>
        <begin position="410"/>
        <end position="444"/>
    </location>
</feature>
<evidence type="ECO:0000313" key="4">
    <source>
        <dbReference type="Proteomes" id="UP000837857"/>
    </source>
</evidence>
<feature type="compositionally biased region" description="Basic and acidic residues" evidence="2">
    <location>
        <begin position="939"/>
        <end position="950"/>
    </location>
</feature>
<name>A0ABN8IT69_9NEOP</name>
<feature type="compositionally biased region" description="Basic and acidic residues" evidence="2">
    <location>
        <begin position="1019"/>
        <end position="1029"/>
    </location>
</feature>
<dbReference type="Proteomes" id="UP000837857">
    <property type="component" value="Chromosome 3"/>
</dbReference>
<feature type="region of interest" description="Disordered" evidence="2">
    <location>
        <begin position="1"/>
        <end position="20"/>
    </location>
</feature>
<feature type="non-terminal residue" evidence="3">
    <location>
        <position position="1"/>
    </location>
</feature>
<protein>
    <recommendedName>
        <fullName evidence="5">Leucine-rich repeat-containing protein DDB_G0290503</fullName>
    </recommendedName>
</protein>
<dbReference type="EMBL" id="OW152815">
    <property type="protein sequence ID" value="CAH2063641.1"/>
    <property type="molecule type" value="Genomic_DNA"/>
</dbReference>
<evidence type="ECO:0000313" key="3">
    <source>
        <dbReference type="EMBL" id="CAH2063641.1"/>
    </source>
</evidence>
<sequence length="1444" mass="166585">MNNLASVPEEPVRLITPPPKDHRTTVNEIIELDSDDDIPSDVQTCSPYHKCFNSSKTPPCVLRKNAIEAEKNFKDLVELTEREKIYTPRVVELIEKLEHSTSVIAKLEENIDILKKLSKENESEIDVLREKIIKTEEEVRSVTSAKVQLEALCIEYNTKLTDWEVTYDTLKKKAKTREEELLSRLEEFANVKKIVNTVEAQGIVQIKDTKDISATASDKIDDLKKELDNGKKMNSANIPKSNMLSENTKDTKDVMPMACLECIKKDEQIESLEHKLSNTHTRLNRSYSDSDSSSRYNKICTLQNELEAGREDCNELKEEVTTIKNQLESNNLSISQAMDLDESIGDTNAVDSVTNKSVMPKITEEHVTEIYNHDKLDCLNYYIEKAGNERNFNRDVKIIDVMKALYTNLMTEHENQIEIMANQLRDYEDSKREIQEKIINVTKELEKNYCDAKEIENKLSILRKNIDVVIEHASTTDAIELFKQKVLMVLDTGFSMNSRSIFETILDHTISKNVNDLDETRIKYVQLEECSRKLKMELESAHKEILQFKSSLSDKEKECNLLVAQKAKIHEINNALTMDLVNRDKELSETIIELYKKLVDGNLLKTNDVDDTLAPIKKLHLLNDLLVNYNNAHISEKEKEINVLKQDITNYKMAIEEKSRELCAMTELYGNTKELNDRSLKHKEDEIQKQKSLYNDLNTIYNTKVEENNVNRSLIQKLTEEICILKESISRKDTAIHDQQVKLDKFVEKSAQSENKVAELMQYISTAEAQLDSLKLVNHTLNVEKEAIAAEYEKLRAVIDQNKIEQEKMESDILVLKESVMENNNVVDGLKCKITTLSQENLQMKEQLQDKCKELSRLEFNIKTHETTAKIQTKMISRLQKQKDEDANAINEKDRRLAELDRKCDALQKDCARMNDCIADLRQELDTLEQLKHSLEEKVTQLESGHEGVHKSRLSMESVTDSSRRRRQSIHDSTRAFDDIAQDHNTAEMVPNGRPKVEELMDVDEDSSCRSTPVRHSKGRDSLLSKHEESEEEDRASRSSSATAARRRRRSTHDLQRTALRNTPDGHDLMRSKLRDESKCSTSNECSVNSAVNELQDRLSCCQQELEDLKERYKELDEECETCAEYLRERDEQCARLKKEKVTLEKIIMELNEKVQNNSSRNISRADFAHAAVNTDEDWANLHSVVVDRMSFDAEVEKNKRLTRTIEELRFNKQELKIVVTKMQKALEEKTSKEAKELERTRLELHSCREELEDVKRRNKELDEECETCAQYLRERDEQCRRLKETMAALEAKLQESQEGVGHVSLSMRKKRQTLYDLNRRPANDQVDASTEISEDLLSRQVERDNGQSVADDMQTKLIKKLKAAIENLTEQKATLEQQLMATATAPVYVATGSAIVQNQQLTDVMKENRKLKKMNAELITLCKKRGKAMIKSNRENQDPTEEI</sequence>
<feature type="coiled-coil region" evidence="1">
    <location>
        <begin position="634"/>
        <end position="661"/>
    </location>
</feature>
<evidence type="ECO:0000256" key="1">
    <source>
        <dbReference type="SAM" id="Coils"/>
    </source>
</evidence>
<feature type="coiled-coil region" evidence="1">
    <location>
        <begin position="90"/>
        <end position="145"/>
    </location>
</feature>
<reference evidence="3" key="1">
    <citation type="submission" date="2022-03" db="EMBL/GenBank/DDBJ databases">
        <authorList>
            <person name="Martin H S."/>
        </authorList>
    </citation>
    <scope>NUCLEOTIDE SEQUENCE</scope>
</reference>
<feature type="compositionally biased region" description="Basic and acidic residues" evidence="2">
    <location>
        <begin position="969"/>
        <end position="986"/>
    </location>
</feature>
<feature type="coiled-coil region" evidence="1">
    <location>
        <begin position="1092"/>
        <end position="1154"/>
    </location>
</feature>
<evidence type="ECO:0000256" key="2">
    <source>
        <dbReference type="SAM" id="MobiDB-lite"/>
    </source>
</evidence>
<feature type="coiled-coil region" evidence="1">
    <location>
        <begin position="1199"/>
        <end position="1300"/>
    </location>
</feature>
<organism evidence="3 4">
    <name type="scientific">Iphiclides podalirius</name>
    <name type="common">scarce swallowtail</name>
    <dbReference type="NCBI Taxonomy" id="110791"/>
    <lineage>
        <taxon>Eukaryota</taxon>
        <taxon>Metazoa</taxon>
        <taxon>Ecdysozoa</taxon>
        <taxon>Arthropoda</taxon>
        <taxon>Hexapoda</taxon>
        <taxon>Insecta</taxon>
        <taxon>Pterygota</taxon>
        <taxon>Neoptera</taxon>
        <taxon>Endopterygota</taxon>
        <taxon>Lepidoptera</taxon>
        <taxon>Glossata</taxon>
        <taxon>Ditrysia</taxon>
        <taxon>Papilionoidea</taxon>
        <taxon>Papilionidae</taxon>
        <taxon>Papilioninae</taxon>
        <taxon>Iphiclides</taxon>
    </lineage>
</organism>
<accession>A0ABN8IT69</accession>
<feature type="region of interest" description="Disordered" evidence="2">
    <location>
        <begin position="939"/>
        <end position="1070"/>
    </location>
</feature>
<keyword evidence="4" id="KW-1185">Reference proteome</keyword>